<reference evidence="2 3" key="1">
    <citation type="submission" date="2018-11" db="EMBL/GenBank/DDBJ databases">
        <authorList>
            <person name="Lopez-Roques C."/>
            <person name="Donnadieu C."/>
            <person name="Bouchez O."/>
            <person name="Klopp C."/>
            <person name="Cabau C."/>
            <person name="Zahm M."/>
        </authorList>
    </citation>
    <scope>NUCLEOTIDE SEQUENCE [LARGE SCALE GENOMIC DNA]</scope>
    <source>
        <strain evidence="2">RS831</strain>
        <tissue evidence="2">Whole body</tissue>
    </source>
</reference>
<feature type="compositionally biased region" description="Polar residues" evidence="1">
    <location>
        <begin position="89"/>
        <end position="99"/>
    </location>
</feature>
<feature type="compositionally biased region" description="Basic residues" evidence="1">
    <location>
        <begin position="28"/>
        <end position="37"/>
    </location>
</feature>
<feature type="region of interest" description="Disordered" evidence="1">
    <location>
        <begin position="21"/>
        <end position="122"/>
    </location>
</feature>
<dbReference type="PANTHER" id="PTHR23039">
    <property type="entry name" value="NANCE-HORAN SYNDROME PROTEIN"/>
    <property type="match status" value="1"/>
</dbReference>
<evidence type="ECO:0000313" key="2">
    <source>
        <dbReference type="EMBL" id="RVE57083.1"/>
    </source>
</evidence>
<protein>
    <submittedName>
        <fullName evidence="2">Uncharacterized protein</fullName>
    </submittedName>
</protein>
<feature type="region of interest" description="Disordered" evidence="1">
    <location>
        <begin position="166"/>
        <end position="246"/>
    </location>
</feature>
<feature type="compositionally biased region" description="Polar residues" evidence="1">
    <location>
        <begin position="202"/>
        <end position="212"/>
    </location>
</feature>
<accession>A0A3S2LMH0</accession>
<proteinExistence type="predicted"/>
<feature type="compositionally biased region" description="Polar residues" evidence="1">
    <location>
        <begin position="166"/>
        <end position="183"/>
    </location>
</feature>
<dbReference type="EMBL" id="CM012458">
    <property type="protein sequence ID" value="RVE57083.1"/>
    <property type="molecule type" value="Genomic_DNA"/>
</dbReference>
<name>A0A3S2LMH0_ORYJA</name>
<dbReference type="AlphaFoldDB" id="A0A3S2LMH0"/>
<dbReference type="Proteomes" id="UP000283210">
    <property type="component" value="Chromosome 22"/>
</dbReference>
<reference evidence="2 3" key="2">
    <citation type="submission" date="2019-01" db="EMBL/GenBank/DDBJ databases">
        <title>A chromosome length genome reference of the Java medaka (oryzias javanicus).</title>
        <authorList>
            <person name="Herpin A."/>
            <person name="Takehana Y."/>
            <person name="Naruse K."/>
            <person name="Ansai S."/>
            <person name="Kawaguchi M."/>
        </authorList>
    </citation>
    <scope>NUCLEOTIDE SEQUENCE [LARGE SCALE GENOMIC DNA]</scope>
    <source>
        <strain evidence="2">RS831</strain>
        <tissue evidence="2">Whole body</tissue>
    </source>
</reference>
<dbReference type="PANTHER" id="PTHR23039:SF6">
    <property type="entry name" value="SIMILAR TO MKIAA1522 PROTEIN"/>
    <property type="match status" value="1"/>
</dbReference>
<evidence type="ECO:0000256" key="1">
    <source>
        <dbReference type="SAM" id="MobiDB-lite"/>
    </source>
</evidence>
<dbReference type="GO" id="GO:0030154">
    <property type="term" value="P:cell differentiation"/>
    <property type="evidence" value="ECO:0007669"/>
    <property type="project" value="TreeGrafter"/>
</dbReference>
<gene>
    <name evidence="2" type="ORF">OJAV_G00212490</name>
</gene>
<evidence type="ECO:0000313" key="3">
    <source>
        <dbReference type="Proteomes" id="UP000283210"/>
    </source>
</evidence>
<organism evidence="2 3">
    <name type="scientific">Oryzias javanicus</name>
    <name type="common">Javanese ricefish</name>
    <name type="synonym">Aplocheilus javanicus</name>
    <dbReference type="NCBI Taxonomy" id="123683"/>
    <lineage>
        <taxon>Eukaryota</taxon>
        <taxon>Metazoa</taxon>
        <taxon>Chordata</taxon>
        <taxon>Craniata</taxon>
        <taxon>Vertebrata</taxon>
        <taxon>Euteleostomi</taxon>
        <taxon>Actinopterygii</taxon>
        <taxon>Neopterygii</taxon>
        <taxon>Teleostei</taxon>
        <taxon>Neoteleostei</taxon>
        <taxon>Acanthomorphata</taxon>
        <taxon>Ovalentaria</taxon>
        <taxon>Atherinomorphae</taxon>
        <taxon>Beloniformes</taxon>
        <taxon>Adrianichthyidae</taxon>
        <taxon>Oryziinae</taxon>
        <taxon>Oryzias</taxon>
    </lineage>
</organism>
<dbReference type="OrthoDB" id="9948858at2759"/>
<feature type="compositionally biased region" description="Low complexity" evidence="1">
    <location>
        <begin position="61"/>
        <end position="73"/>
    </location>
</feature>
<feature type="compositionally biased region" description="Basic and acidic residues" evidence="1">
    <location>
        <begin position="217"/>
        <end position="232"/>
    </location>
</feature>
<feature type="compositionally biased region" description="Low complexity" evidence="1">
    <location>
        <begin position="184"/>
        <end position="201"/>
    </location>
</feature>
<keyword evidence="3" id="KW-1185">Reference proteome</keyword>
<sequence>MSNRDSLGFGDLLPQDVVNIFAQDKNGKRGRKKRTRSLGRAFGWLKRKKSSKLTANGQSPGLGPALDLALDGLSTGQQGGNKGGHKSTRQLPPQGNSHGVSKRENEDQKLAPPPFQENVFVEASRPKYLEDLHSEALEGLKMMQQEENGKGVEYQDNESTISTVTAQTDGESTGFVTDSTIPDSSSVVSAQSSMSARSSRSGLTRQGSTFRPLNSGKKPEKRQEEKKTKENCSGDPTPCSERTGLGQNWLGAQSAFTRGAFLQWRH</sequence>